<evidence type="ECO:0000313" key="3">
    <source>
        <dbReference type="EMBL" id="GAA3937422.1"/>
    </source>
</evidence>
<accession>A0ABP7N586</accession>
<proteinExistence type="predicted"/>
<keyword evidence="4" id="KW-1185">Reference proteome</keyword>
<protein>
    <recommendedName>
        <fullName evidence="2">DUF4476 domain-containing protein</fullName>
    </recommendedName>
</protein>
<evidence type="ECO:0000259" key="2">
    <source>
        <dbReference type="Pfam" id="PF14771"/>
    </source>
</evidence>
<feature type="compositionally biased region" description="Basic and acidic residues" evidence="1">
    <location>
        <begin position="159"/>
        <end position="169"/>
    </location>
</feature>
<name>A0ABP7N586_9BACT</name>
<dbReference type="Pfam" id="PF14771">
    <property type="entry name" value="DUF4476"/>
    <property type="match status" value="1"/>
</dbReference>
<dbReference type="Proteomes" id="UP001499909">
    <property type="component" value="Unassembled WGS sequence"/>
</dbReference>
<comment type="caution">
    <text evidence="3">The sequence shown here is derived from an EMBL/GenBank/DDBJ whole genome shotgun (WGS) entry which is preliminary data.</text>
</comment>
<feature type="region of interest" description="Disordered" evidence="1">
    <location>
        <begin position="136"/>
        <end position="204"/>
    </location>
</feature>
<reference evidence="4" key="1">
    <citation type="journal article" date="2019" name="Int. J. Syst. Evol. Microbiol.">
        <title>The Global Catalogue of Microorganisms (GCM) 10K type strain sequencing project: providing services to taxonomists for standard genome sequencing and annotation.</title>
        <authorList>
            <consortium name="The Broad Institute Genomics Platform"/>
            <consortium name="The Broad Institute Genome Sequencing Center for Infectious Disease"/>
            <person name="Wu L."/>
            <person name="Ma J."/>
        </authorList>
    </citation>
    <scope>NUCLEOTIDE SEQUENCE [LARGE SCALE GENOMIC DNA]</scope>
    <source>
        <strain evidence="4">JCM 17214</strain>
    </source>
</reference>
<feature type="domain" description="DUF4476" evidence="2">
    <location>
        <begin position="205"/>
        <end position="292"/>
    </location>
</feature>
<evidence type="ECO:0000313" key="4">
    <source>
        <dbReference type="Proteomes" id="UP001499909"/>
    </source>
</evidence>
<evidence type="ECO:0000256" key="1">
    <source>
        <dbReference type="SAM" id="MobiDB-lite"/>
    </source>
</evidence>
<gene>
    <name evidence="3" type="ORF">GCM10022406_21900</name>
</gene>
<dbReference type="InterPro" id="IPR028011">
    <property type="entry name" value="DUF4476"/>
</dbReference>
<dbReference type="EMBL" id="BAABDH010000039">
    <property type="protein sequence ID" value="GAA3937422.1"/>
    <property type="molecule type" value="Genomic_DNA"/>
</dbReference>
<organism evidence="3 4">
    <name type="scientific">Hymenobacter algoricola</name>
    <dbReference type="NCBI Taxonomy" id="486267"/>
    <lineage>
        <taxon>Bacteria</taxon>
        <taxon>Pseudomonadati</taxon>
        <taxon>Bacteroidota</taxon>
        <taxon>Cytophagia</taxon>
        <taxon>Cytophagales</taxon>
        <taxon>Hymenobacteraceae</taxon>
        <taxon>Hymenobacter</taxon>
    </lineage>
</organism>
<feature type="compositionally biased region" description="Low complexity" evidence="1">
    <location>
        <begin position="137"/>
        <end position="155"/>
    </location>
</feature>
<sequence length="298" mass="32957">MALAAYEGRRAALTNATIAMKKALLLSFSLLLAFGLRAAPANVTFTSERGTPFRLIFDGRPLTRGAARQVHIDRLRPGYHTAEFMIPTGYGRFHTFRTRVFLDPGLETSFVLITRPGYAPLLRKVAAAVLHPGYGAPGYDDNYPNGGYQNGQDGYNDNDDYRGNDDRGGYDGQDNGNPGGDDSGRDDGRYGSQYPGGGSGRYRAMSPQDVEVLAQTLKRNSFDSNRLSIAKQALDQTYIQADDLKRLLAGFDFEASRVELAKYAYPRVADRQNFYRVYDAFDFQSSVQEVQRAVGGPR</sequence>